<name>D2E3Z9_9PEZI</name>
<organism evidence="1">
    <name type="scientific">Cornuvesica falcata</name>
    <dbReference type="NCBI Taxonomy" id="5155"/>
    <lineage>
        <taxon>Eukaryota</taxon>
        <taxon>Fungi</taxon>
        <taxon>Dikarya</taxon>
        <taxon>Ascomycota</taxon>
        <taxon>Pezizomycotina</taxon>
        <taxon>Sordariomycetes</taxon>
        <taxon>Sordariomycetidae</taxon>
        <taxon>Ophiostomatales</taxon>
        <taxon>Ophiostomataceae</taxon>
        <taxon>Cornuvesica</taxon>
    </lineage>
</organism>
<sequence>MKLKNNIFYFFFNNKLKKTHLNLKKSDLRKIKYFPAYSNEWKNIIYYFNNNNLKNVSIEYLNINKIIKFYFNLYFKDNSLFLINKLLEKKCFFFNKKKHFLRNIHISQTEIKHKNNKIIINLYILNLEKNILIKRFLITLNKYNKNIYNNIKSITNLKKKTYLYLYNIFNNNIIINKNVKKNFLKKFIYSYFILKKILFKKLIIIRKYQYIYLFNKYKFDNTYLLYKLSNIISNLSLFKAKLIEFNIINIKSFAYNADIFTNVLSLKLKKKRIKLLKGINSILNRAKFPKINSLVERANKIKYKDSNLMENKFKDTKLVSLLKDNLYLFLYNNLYNESKYINYNKEFYKIYYNIFNSIHYKNMGGIRLIVKGRLTKRYRADRAIMKLKWKGGLKNGRSVLGWVVGGGVKG</sequence>
<gene>
    <name evidence="1" type="primary">rps3</name>
</gene>
<accession>D2E3Z9</accession>
<reference evidence="1" key="1">
    <citation type="journal article" date="2009" name="J. Mol. Evol.">
        <title>Molecular evolution of the mtDNA encoded rps3 gene among filamentous ascomycetes fungi with an emphasis on the Ophiostomatoid fungi.</title>
        <authorList>
            <person name="Sethuraman J."/>
            <person name="Majer A."/>
            <person name="Iranpour M."/>
            <person name="Hausner G."/>
        </authorList>
    </citation>
    <scope>NUCLEOTIDE SEQUENCE</scope>
    <source>
        <strain evidence="1">UAMH 9702</strain>
    </source>
</reference>
<evidence type="ECO:0000313" key="1">
    <source>
        <dbReference type="EMBL" id="ACZ97561.1"/>
    </source>
</evidence>
<proteinExistence type="predicted"/>
<keyword evidence="1" id="KW-0496">Mitochondrion</keyword>
<geneLocation type="mitochondrion" evidence="1"/>
<keyword evidence="1" id="KW-0689">Ribosomal protein</keyword>
<keyword evidence="1" id="KW-0687">Ribonucleoprotein</keyword>
<protein>
    <submittedName>
        <fullName evidence="1">Ribosomal protein 3</fullName>
    </submittedName>
</protein>
<dbReference type="GO" id="GO:0005840">
    <property type="term" value="C:ribosome"/>
    <property type="evidence" value="ECO:0007669"/>
    <property type="project" value="UniProtKB-KW"/>
</dbReference>
<dbReference type="AlphaFoldDB" id="D2E3Z9"/>
<dbReference type="EMBL" id="FJ895609">
    <property type="protein sequence ID" value="ACZ97561.1"/>
    <property type="molecule type" value="Genomic_DNA"/>
</dbReference>